<organism evidence="3 4">
    <name type="scientific">Acrasis kona</name>
    <dbReference type="NCBI Taxonomy" id="1008807"/>
    <lineage>
        <taxon>Eukaryota</taxon>
        <taxon>Discoba</taxon>
        <taxon>Heterolobosea</taxon>
        <taxon>Tetramitia</taxon>
        <taxon>Eutetramitia</taxon>
        <taxon>Acrasidae</taxon>
        <taxon>Acrasis</taxon>
    </lineage>
</organism>
<gene>
    <name evidence="3" type="ORF">AKO1_008686</name>
    <name evidence="2" type="ORF">AKO1_010375</name>
</gene>
<evidence type="ECO:0000313" key="3">
    <source>
        <dbReference type="EMBL" id="KAL0487795.1"/>
    </source>
</evidence>
<evidence type="ECO:0000313" key="2">
    <source>
        <dbReference type="EMBL" id="KAL0482930.1"/>
    </source>
</evidence>
<sequence>MNNTLSELEATLESYKQSLEQVKLLRASNNDPGTIKLETDLTEAIELTESLISLKQQDKSEEELAKLGPIANVGDYCYGLYEGLWYVAKVTKVNVPEPNTQEGEQEEASQMIDYFVWYVGYGNTAVLNVEHRNIKKYFDPPKEYLTQGTRVYAASARDNKYYEANIDTVTDNQTVWVTFKNKSVQETPLHDIRLLDNTEIYQPSYKQNKKPEENVGSKRKSTGEGDTQPPKKKKKKDKSAKKLEAEEQLNKRADSWKNFMNKNASRIPPSSRAKPAARTMTQESTFKPLQSSRQRAVTDEAFRRDK</sequence>
<feature type="compositionally biased region" description="Basic and acidic residues" evidence="1">
    <location>
        <begin position="296"/>
        <end position="306"/>
    </location>
</feature>
<proteinExistence type="predicted"/>
<dbReference type="Proteomes" id="UP001431209">
    <property type="component" value="Unassembled WGS sequence"/>
</dbReference>
<feature type="region of interest" description="Disordered" evidence="1">
    <location>
        <begin position="203"/>
        <end position="306"/>
    </location>
</feature>
<protein>
    <submittedName>
        <fullName evidence="3">Splicing factor</fullName>
    </submittedName>
</protein>
<dbReference type="Gene3D" id="2.30.30.140">
    <property type="match status" value="2"/>
</dbReference>
<feature type="compositionally biased region" description="Basic residues" evidence="1">
    <location>
        <begin position="230"/>
        <end position="239"/>
    </location>
</feature>
<dbReference type="EMBL" id="JAOPGA020001373">
    <property type="protein sequence ID" value="KAL0487795.1"/>
    <property type="molecule type" value="Genomic_DNA"/>
</dbReference>
<accession>A0AAW2ZEB2</accession>
<dbReference type="AlphaFoldDB" id="A0AAW2ZEB2"/>
<evidence type="ECO:0000313" key="4">
    <source>
        <dbReference type="Proteomes" id="UP001431209"/>
    </source>
</evidence>
<evidence type="ECO:0000256" key="1">
    <source>
        <dbReference type="SAM" id="MobiDB-lite"/>
    </source>
</evidence>
<feature type="compositionally biased region" description="Basic and acidic residues" evidence="1">
    <location>
        <begin position="240"/>
        <end position="255"/>
    </location>
</feature>
<dbReference type="EMBL" id="JAOPGA020000910">
    <property type="protein sequence ID" value="KAL0482930.1"/>
    <property type="molecule type" value="Genomic_DNA"/>
</dbReference>
<reference evidence="3 4" key="1">
    <citation type="submission" date="2024-03" db="EMBL/GenBank/DDBJ databases">
        <title>The Acrasis kona genome and developmental transcriptomes reveal deep origins of eukaryotic multicellular pathways.</title>
        <authorList>
            <person name="Sheikh S."/>
            <person name="Fu C.-J."/>
            <person name="Brown M.W."/>
            <person name="Baldauf S.L."/>
        </authorList>
    </citation>
    <scope>NUCLEOTIDE SEQUENCE [LARGE SCALE GENOMIC DNA]</scope>
    <source>
        <strain evidence="3 4">ATCC MYA-3509</strain>
    </source>
</reference>
<keyword evidence="4" id="KW-1185">Reference proteome</keyword>
<name>A0AAW2ZEB2_9EUKA</name>
<feature type="compositionally biased region" description="Polar residues" evidence="1">
    <location>
        <begin position="279"/>
        <end position="295"/>
    </location>
</feature>
<comment type="caution">
    <text evidence="3">The sequence shown here is derived from an EMBL/GenBank/DDBJ whole genome shotgun (WGS) entry which is preliminary data.</text>
</comment>